<dbReference type="RefSeq" id="WP_123529734.1">
    <property type="nucleotide sequence ID" value="NZ_MOBU01000002.1"/>
</dbReference>
<sequence>MEQDLRIYAQGLAFSGGIYDLRTLENLISSYRKILDGLVAVQLGRRQITPNIKKQLNYDVSINEGSIELLLNFVLDHKEVLGVFAADGGRELSETIVTLFKNAIELREKASNLIEKGLTININIVNSFNVGSRFDSPNVSYDNNKGTILINDPKILWAAQLTRGPVNKILSQLDGSAVEFISLSTETSEFTLTPDQRAIMGNQKEELNATLNIIGRLDVVAFSSHKGTIISDSERFSVTWDESIRPKMQKVADREGIIFKVNPVVDHMRLDGQTIGFHILDCTDPQKKLEL</sequence>
<evidence type="ECO:0000313" key="2">
    <source>
        <dbReference type="Proteomes" id="UP000285757"/>
    </source>
</evidence>
<evidence type="ECO:0000313" key="1">
    <source>
        <dbReference type="EMBL" id="RON71943.1"/>
    </source>
</evidence>
<protein>
    <submittedName>
        <fullName evidence="1">Uncharacterized protein</fullName>
    </submittedName>
</protein>
<reference evidence="1 2" key="1">
    <citation type="submission" date="2016-10" db="EMBL/GenBank/DDBJ databases">
        <title>Comparative genome analysis of multiple Pseudomonas spp. focuses on biocontrol and plant growth promoting traits.</title>
        <authorList>
            <person name="Tao X.-Y."/>
            <person name="Taylor C.G."/>
        </authorList>
    </citation>
    <scope>NUCLEOTIDE SEQUENCE [LARGE SCALE GENOMIC DNA]</scope>
    <source>
        <strain evidence="1 2">24D3</strain>
    </source>
</reference>
<comment type="caution">
    <text evidence="1">The sequence shown here is derived from an EMBL/GenBank/DDBJ whole genome shotgun (WGS) entry which is preliminary data.</text>
</comment>
<dbReference type="AlphaFoldDB" id="A0A423LUJ9"/>
<organism evidence="1 2">
    <name type="scientific">Pseudomonas fluorescens</name>
    <dbReference type="NCBI Taxonomy" id="294"/>
    <lineage>
        <taxon>Bacteria</taxon>
        <taxon>Pseudomonadati</taxon>
        <taxon>Pseudomonadota</taxon>
        <taxon>Gammaproteobacteria</taxon>
        <taxon>Pseudomonadales</taxon>
        <taxon>Pseudomonadaceae</taxon>
        <taxon>Pseudomonas</taxon>
    </lineage>
</organism>
<gene>
    <name evidence="1" type="ORF">BK671_02745</name>
</gene>
<name>A0A423LUJ9_PSEFL</name>
<dbReference type="EMBL" id="MOBU01000002">
    <property type="protein sequence ID" value="RON71943.1"/>
    <property type="molecule type" value="Genomic_DNA"/>
</dbReference>
<accession>A0A423LUJ9</accession>
<dbReference type="Proteomes" id="UP000285757">
    <property type="component" value="Unassembled WGS sequence"/>
</dbReference>
<proteinExistence type="predicted"/>